<dbReference type="InterPro" id="IPR005135">
    <property type="entry name" value="Endo/exonuclease/phosphatase"/>
</dbReference>
<dbReference type="AlphaFoldDB" id="A0A918WEG2"/>
<reference evidence="2" key="1">
    <citation type="journal article" date="2014" name="Int. J. Syst. Evol. Microbiol.">
        <title>Complete genome sequence of Corynebacterium casei LMG S-19264T (=DSM 44701T), isolated from a smear-ripened cheese.</title>
        <authorList>
            <consortium name="US DOE Joint Genome Institute (JGI-PGF)"/>
            <person name="Walter F."/>
            <person name="Albersmeier A."/>
            <person name="Kalinowski J."/>
            <person name="Ruckert C."/>
        </authorList>
    </citation>
    <scope>NUCLEOTIDE SEQUENCE</scope>
    <source>
        <strain evidence="2">JCM 4633</strain>
    </source>
</reference>
<name>A0A918WEG2_STRCJ</name>
<gene>
    <name evidence="2" type="ORF">GCM10010507_00140</name>
</gene>
<evidence type="ECO:0000313" key="2">
    <source>
        <dbReference type="EMBL" id="GHC31982.1"/>
    </source>
</evidence>
<dbReference type="Gene3D" id="3.60.10.10">
    <property type="entry name" value="Endonuclease/exonuclease/phosphatase"/>
    <property type="match status" value="1"/>
</dbReference>
<dbReference type="RefSeq" id="WP_190107487.1">
    <property type="nucleotide sequence ID" value="NZ_BMVB01000001.1"/>
</dbReference>
<organism evidence="2 3">
    <name type="scientific">Streptomyces cinnamoneus</name>
    <name type="common">Streptoverticillium cinnamoneum</name>
    <dbReference type="NCBI Taxonomy" id="53446"/>
    <lineage>
        <taxon>Bacteria</taxon>
        <taxon>Bacillati</taxon>
        <taxon>Actinomycetota</taxon>
        <taxon>Actinomycetes</taxon>
        <taxon>Kitasatosporales</taxon>
        <taxon>Streptomycetaceae</taxon>
        <taxon>Streptomyces</taxon>
        <taxon>Streptomyces cinnamoneus group</taxon>
    </lineage>
</organism>
<reference evidence="2" key="2">
    <citation type="submission" date="2020-09" db="EMBL/GenBank/DDBJ databases">
        <authorList>
            <person name="Sun Q."/>
            <person name="Ohkuma M."/>
        </authorList>
    </citation>
    <scope>NUCLEOTIDE SEQUENCE</scope>
    <source>
        <strain evidence="2">JCM 4633</strain>
    </source>
</reference>
<proteinExistence type="predicted"/>
<dbReference type="PANTHER" id="PTHR42834:SF1">
    <property type="entry name" value="ENDONUCLEASE_EXONUCLEASE_PHOSPHATASE FAMILY PROTEIN (AFU_ORTHOLOGUE AFUA_3G09210)"/>
    <property type="match status" value="1"/>
</dbReference>
<evidence type="ECO:0000313" key="3">
    <source>
        <dbReference type="Proteomes" id="UP000646244"/>
    </source>
</evidence>
<dbReference type="SUPFAM" id="SSF56219">
    <property type="entry name" value="DNase I-like"/>
    <property type="match status" value="1"/>
</dbReference>
<dbReference type="InterPro" id="IPR036691">
    <property type="entry name" value="Endo/exonu/phosph_ase_sf"/>
</dbReference>
<sequence length="317" mass="34304">MTIIGTWNVENLFRVGEPSGPETEEEYEAKLKGLAGTINRLGPDVLGIQEVGNPDALADLVSRLDGEWHTALSEHPDVRGIRVGFISRLPLTKVKDATAFPERLRPVQIEDDGTSADSAGRGVLAVRVEPSAGHTLALAVCHLKSKLLTFPPPPPQRHVPHDEGERARYNAYALFRRGAEAVALRALTDELLAGDGRQHDVAVLGDFNDGPTAATTQILCGPPGSQIGTAGFDHPDNGDAKRLWNLAPLIGKQPFSRIFEGQHELIDHILVSRSLLSRVEEAFVGALDPLPDVNEQPAERRGKPVSDHAPVIARLTY</sequence>
<dbReference type="EMBL" id="BMVB01000001">
    <property type="protein sequence ID" value="GHC31982.1"/>
    <property type="molecule type" value="Genomic_DNA"/>
</dbReference>
<feature type="domain" description="Endonuclease/exonuclease/phosphatase" evidence="1">
    <location>
        <begin position="5"/>
        <end position="308"/>
    </location>
</feature>
<dbReference type="Proteomes" id="UP000646244">
    <property type="component" value="Unassembled WGS sequence"/>
</dbReference>
<evidence type="ECO:0000259" key="1">
    <source>
        <dbReference type="Pfam" id="PF03372"/>
    </source>
</evidence>
<protein>
    <recommendedName>
        <fullName evidence="1">Endonuclease/exonuclease/phosphatase domain-containing protein</fullName>
    </recommendedName>
</protein>
<accession>A0A918WEG2</accession>
<comment type="caution">
    <text evidence="2">The sequence shown here is derived from an EMBL/GenBank/DDBJ whole genome shotgun (WGS) entry which is preliminary data.</text>
</comment>
<dbReference type="Pfam" id="PF03372">
    <property type="entry name" value="Exo_endo_phos"/>
    <property type="match status" value="1"/>
</dbReference>
<dbReference type="PANTHER" id="PTHR42834">
    <property type="entry name" value="ENDONUCLEASE/EXONUCLEASE/PHOSPHATASE FAMILY PROTEIN (AFU_ORTHOLOGUE AFUA_3G09210)"/>
    <property type="match status" value="1"/>
</dbReference>
<dbReference type="GO" id="GO:0003824">
    <property type="term" value="F:catalytic activity"/>
    <property type="evidence" value="ECO:0007669"/>
    <property type="project" value="InterPro"/>
</dbReference>